<keyword evidence="7" id="KW-0406">Ion transport</keyword>
<dbReference type="InterPro" id="IPR036721">
    <property type="entry name" value="RCK_C_sf"/>
</dbReference>
<dbReference type="GO" id="GO:0005886">
    <property type="term" value="C:plasma membrane"/>
    <property type="evidence" value="ECO:0007669"/>
    <property type="project" value="UniProtKB-SubCell"/>
</dbReference>
<feature type="transmembrane region" description="Helical" evidence="9">
    <location>
        <begin position="301"/>
        <end position="323"/>
    </location>
</feature>
<dbReference type="GO" id="GO:0015297">
    <property type="term" value="F:antiporter activity"/>
    <property type="evidence" value="ECO:0007669"/>
    <property type="project" value="UniProtKB-KW"/>
</dbReference>
<evidence type="ECO:0000256" key="1">
    <source>
        <dbReference type="ARBA" id="ARBA00004651"/>
    </source>
</evidence>
<protein>
    <submittedName>
        <fullName evidence="11">Potassium/proton antiporter (CPA1 family)</fullName>
    </submittedName>
</protein>
<dbReference type="NCBIfam" id="NF003716">
    <property type="entry name" value="PRK05326.1-3"/>
    <property type="match status" value="1"/>
</dbReference>
<feature type="transmembrane region" description="Helical" evidence="9">
    <location>
        <begin position="269"/>
        <end position="289"/>
    </location>
</feature>
<keyword evidence="4" id="KW-1003">Cell membrane</keyword>
<feature type="transmembrane region" description="Helical" evidence="9">
    <location>
        <begin position="188"/>
        <end position="211"/>
    </location>
</feature>
<dbReference type="Pfam" id="PF00999">
    <property type="entry name" value="Na_H_Exchanger"/>
    <property type="match status" value="1"/>
</dbReference>
<dbReference type="Proteomes" id="UP000292027">
    <property type="component" value="Unassembled WGS sequence"/>
</dbReference>
<dbReference type="InterPro" id="IPR006037">
    <property type="entry name" value="RCK_C"/>
</dbReference>
<dbReference type="Pfam" id="PF02080">
    <property type="entry name" value="TrkA_C"/>
    <property type="match status" value="1"/>
</dbReference>
<evidence type="ECO:0000313" key="12">
    <source>
        <dbReference type="Proteomes" id="UP000292027"/>
    </source>
</evidence>
<keyword evidence="3" id="KW-0050">Antiport</keyword>
<dbReference type="SUPFAM" id="SSF116726">
    <property type="entry name" value="TrkA C-terminal domain-like"/>
    <property type="match status" value="1"/>
</dbReference>
<dbReference type="EMBL" id="SHKR01000013">
    <property type="protein sequence ID" value="RZU13558.1"/>
    <property type="molecule type" value="Genomic_DNA"/>
</dbReference>
<feature type="transmembrane region" description="Helical" evidence="9">
    <location>
        <begin position="6"/>
        <end position="28"/>
    </location>
</feature>
<keyword evidence="12" id="KW-1185">Reference proteome</keyword>
<evidence type="ECO:0000256" key="2">
    <source>
        <dbReference type="ARBA" id="ARBA00022448"/>
    </source>
</evidence>
<dbReference type="Gene3D" id="1.20.1530.20">
    <property type="match status" value="1"/>
</dbReference>
<feature type="transmembrane region" description="Helical" evidence="9">
    <location>
        <begin position="335"/>
        <end position="355"/>
    </location>
</feature>
<dbReference type="OrthoDB" id="9810759at2"/>
<evidence type="ECO:0000256" key="6">
    <source>
        <dbReference type="ARBA" id="ARBA00022989"/>
    </source>
</evidence>
<evidence type="ECO:0000256" key="8">
    <source>
        <dbReference type="ARBA" id="ARBA00023136"/>
    </source>
</evidence>
<evidence type="ECO:0000256" key="3">
    <source>
        <dbReference type="ARBA" id="ARBA00022449"/>
    </source>
</evidence>
<name>A0A4Q7WU58_9ACTN</name>
<reference evidence="11 12" key="1">
    <citation type="journal article" date="2015" name="Stand. Genomic Sci.">
        <title>Genomic Encyclopedia of Bacterial and Archaeal Type Strains, Phase III: the genomes of soil and plant-associated and newly described type strains.</title>
        <authorList>
            <person name="Whitman W.B."/>
            <person name="Woyke T."/>
            <person name="Klenk H.P."/>
            <person name="Zhou Y."/>
            <person name="Lilburn T.G."/>
            <person name="Beck B.J."/>
            <person name="De Vos P."/>
            <person name="Vandamme P."/>
            <person name="Eisen J.A."/>
            <person name="Garrity G."/>
            <person name="Hugenholtz P."/>
            <person name="Kyrpides N.C."/>
        </authorList>
    </citation>
    <scope>NUCLEOTIDE SEQUENCE [LARGE SCALE GENOMIC DNA]</scope>
    <source>
        <strain evidence="11 12">VKM Ac-2540</strain>
    </source>
</reference>
<comment type="caution">
    <text evidence="11">The sequence shown here is derived from an EMBL/GenBank/DDBJ whole genome shotgun (WGS) entry which is preliminary data.</text>
</comment>
<keyword evidence="6 9" id="KW-1133">Transmembrane helix</keyword>
<evidence type="ECO:0000256" key="9">
    <source>
        <dbReference type="SAM" id="Phobius"/>
    </source>
</evidence>
<dbReference type="GO" id="GO:0008324">
    <property type="term" value="F:monoatomic cation transmembrane transporter activity"/>
    <property type="evidence" value="ECO:0007669"/>
    <property type="project" value="InterPro"/>
</dbReference>
<evidence type="ECO:0000313" key="11">
    <source>
        <dbReference type="EMBL" id="RZU13558.1"/>
    </source>
</evidence>
<sequence length="503" mass="53196">MDVSELDRVLLAGAVVLLVAVVAVRLTARLGLPSLLIYLGMGLLLGESGPGHIHFEDAQLAHALGFAALVVILIEGGLTTRWNEVRPVMPLGLVLATVGVAVSVGVVACVAHFVLGLSWQLSVLLGAVTSPTDAAAVFSVLRRVPIRPRLRGALEAESGLNDAPTVLLVTLVSTGEVGEKGILSFTGLVLYELVVGALFGLLIGWVSVGLIRRMALGSAGLYPLAVMSVAFISYAGGSVLLHVSGFAAVYVTSLVLGRAELPHRMATRSFVDGIAWLAQIGLFVMLGLLASPGRFRLNDVLVALLIGIAVTVVGRFASVAISAAPFRLPWREQAFISWAGLRGAVPIVLATIPLAEGVPQADRIFDVVFVLVLLFTLLQGPSLPWLAGRLKVLDENAAHEVDIDVAPLESLGADMLQVYVPSESRLAGVEIGELRLPPGVSVSLVIRGEHAFVPDRRTVLRAADSLLVVAPSPVREQTERRLRAVSRAGRLAGWFGERGREQH</sequence>
<organism evidence="11 12">
    <name type="scientific">Kribbella rubisoli</name>
    <dbReference type="NCBI Taxonomy" id="3075929"/>
    <lineage>
        <taxon>Bacteria</taxon>
        <taxon>Bacillati</taxon>
        <taxon>Actinomycetota</taxon>
        <taxon>Actinomycetes</taxon>
        <taxon>Propionibacteriales</taxon>
        <taxon>Kribbellaceae</taxon>
        <taxon>Kribbella</taxon>
    </lineage>
</organism>
<dbReference type="AlphaFoldDB" id="A0A4Q7WU58"/>
<dbReference type="PANTHER" id="PTHR32507:SF7">
    <property type="entry name" value="K(+)_H(+) ANTIPORTER NHAP2"/>
    <property type="match status" value="1"/>
</dbReference>
<feature type="transmembrane region" description="Helical" evidence="9">
    <location>
        <begin position="91"/>
        <end position="115"/>
    </location>
</feature>
<dbReference type="GO" id="GO:0006813">
    <property type="term" value="P:potassium ion transport"/>
    <property type="evidence" value="ECO:0007669"/>
    <property type="project" value="InterPro"/>
</dbReference>
<evidence type="ECO:0000256" key="4">
    <source>
        <dbReference type="ARBA" id="ARBA00022475"/>
    </source>
</evidence>
<dbReference type="InterPro" id="IPR038770">
    <property type="entry name" value="Na+/solute_symporter_sf"/>
</dbReference>
<evidence type="ECO:0000256" key="7">
    <source>
        <dbReference type="ARBA" id="ARBA00023065"/>
    </source>
</evidence>
<dbReference type="NCBIfam" id="NF003715">
    <property type="entry name" value="PRK05326.1-2"/>
    <property type="match status" value="1"/>
</dbReference>
<dbReference type="PANTHER" id="PTHR32507">
    <property type="entry name" value="NA(+)/H(+) ANTIPORTER 1"/>
    <property type="match status" value="1"/>
</dbReference>
<dbReference type="PROSITE" id="PS51202">
    <property type="entry name" value="RCK_C"/>
    <property type="match status" value="1"/>
</dbReference>
<dbReference type="InterPro" id="IPR006153">
    <property type="entry name" value="Cation/H_exchanger_TM"/>
</dbReference>
<keyword evidence="8 9" id="KW-0472">Membrane</keyword>
<evidence type="ECO:0000259" key="10">
    <source>
        <dbReference type="PROSITE" id="PS51202"/>
    </source>
</evidence>
<feature type="transmembrane region" description="Helical" evidence="9">
    <location>
        <begin position="231"/>
        <end position="257"/>
    </location>
</feature>
<dbReference type="Gene3D" id="3.30.70.1450">
    <property type="entry name" value="Regulator of K+ conductance, C-terminal domain"/>
    <property type="match status" value="1"/>
</dbReference>
<feature type="transmembrane region" description="Helical" evidence="9">
    <location>
        <begin position="59"/>
        <end position="79"/>
    </location>
</feature>
<dbReference type="GO" id="GO:1902600">
    <property type="term" value="P:proton transmembrane transport"/>
    <property type="evidence" value="ECO:0007669"/>
    <property type="project" value="InterPro"/>
</dbReference>
<dbReference type="RefSeq" id="WP_130445813.1">
    <property type="nucleotide sequence ID" value="NZ_SHKR01000013.1"/>
</dbReference>
<gene>
    <name evidence="11" type="ORF">EV645_4403</name>
</gene>
<keyword evidence="2" id="KW-0813">Transport</keyword>
<accession>A0A4Q7WU58</accession>
<feature type="transmembrane region" description="Helical" evidence="9">
    <location>
        <begin position="121"/>
        <end position="141"/>
    </location>
</feature>
<comment type="subcellular location">
    <subcellularLocation>
        <location evidence="1">Cell membrane</location>
        <topology evidence="1">Multi-pass membrane protein</topology>
    </subcellularLocation>
</comment>
<proteinExistence type="predicted"/>
<feature type="transmembrane region" description="Helical" evidence="9">
    <location>
        <begin position="367"/>
        <end position="387"/>
    </location>
</feature>
<feature type="domain" description="RCK C-terminal" evidence="10">
    <location>
        <begin position="403"/>
        <end position="484"/>
    </location>
</feature>
<evidence type="ECO:0000256" key="5">
    <source>
        <dbReference type="ARBA" id="ARBA00022692"/>
    </source>
</evidence>
<keyword evidence="5 9" id="KW-0812">Transmembrane</keyword>